<evidence type="ECO:0008006" key="5">
    <source>
        <dbReference type="Google" id="ProtNLM"/>
    </source>
</evidence>
<accession>A0AA52EFP4</accession>
<evidence type="ECO:0000256" key="1">
    <source>
        <dbReference type="SAM" id="Coils"/>
    </source>
</evidence>
<dbReference type="EMBL" id="CP123872">
    <property type="protein sequence ID" value="WND01469.1"/>
    <property type="molecule type" value="Genomic_DNA"/>
</dbReference>
<feature type="signal peptide" evidence="2">
    <location>
        <begin position="1"/>
        <end position="24"/>
    </location>
</feature>
<feature type="coiled-coil region" evidence="1">
    <location>
        <begin position="100"/>
        <end position="127"/>
    </location>
</feature>
<name>A0AA52EFP4_9PROT</name>
<evidence type="ECO:0000256" key="2">
    <source>
        <dbReference type="SAM" id="SignalP"/>
    </source>
</evidence>
<organism evidence="3 4">
    <name type="scientific">Temperatibacter marinus</name>
    <dbReference type="NCBI Taxonomy" id="1456591"/>
    <lineage>
        <taxon>Bacteria</taxon>
        <taxon>Pseudomonadati</taxon>
        <taxon>Pseudomonadota</taxon>
        <taxon>Alphaproteobacteria</taxon>
        <taxon>Kordiimonadales</taxon>
        <taxon>Temperatibacteraceae</taxon>
        <taxon>Temperatibacter</taxon>
    </lineage>
</organism>
<gene>
    <name evidence="3" type="ORF">QGN29_07840</name>
</gene>
<feature type="chain" id="PRO_5041390269" description="Secreted protein" evidence="2">
    <location>
        <begin position="25"/>
        <end position="138"/>
    </location>
</feature>
<evidence type="ECO:0000313" key="3">
    <source>
        <dbReference type="EMBL" id="WND01469.1"/>
    </source>
</evidence>
<evidence type="ECO:0000313" key="4">
    <source>
        <dbReference type="Proteomes" id="UP001268683"/>
    </source>
</evidence>
<proteinExistence type="predicted"/>
<dbReference type="AlphaFoldDB" id="A0AA52EFP4"/>
<dbReference type="Proteomes" id="UP001268683">
    <property type="component" value="Chromosome"/>
</dbReference>
<keyword evidence="1" id="KW-0175">Coiled coil</keyword>
<keyword evidence="4" id="KW-1185">Reference proteome</keyword>
<reference evidence="3" key="1">
    <citation type="submission" date="2023-04" db="EMBL/GenBank/DDBJ databases">
        <title>Complete genome sequence of Temperatibacter marinus.</title>
        <authorList>
            <person name="Rong J.-C."/>
            <person name="Yi M.-L."/>
            <person name="Zhao Q."/>
        </authorList>
    </citation>
    <scope>NUCLEOTIDE SEQUENCE</scope>
    <source>
        <strain evidence="3">NBRC 110045</strain>
    </source>
</reference>
<keyword evidence="2" id="KW-0732">Signal</keyword>
<protein>
    <recommendedName>
        <fullName evidence="5">Secreted protein</fullName>
    </recommendedName>
</protein>
<sequence>MKKTLTAVVVALSLVMPAFSGASALDDKILSEQSIEQTEKDLMKACLEEKDNDPAECKCVLNGLKQELKGKDYKFLMTLMTFAIKDQGEVVGEMIMDKSILDLLLMAKRLEKAANKVENQCDGVTLKFDLDQSKFEKA</sequence>
<dbReference type="KEGG" id="tmk:QGN29_07840"/>
<dbReference type="RefSeq" id="WP_310797297.1">
    <property type="nucleotide sequence ID" value="NZ_CP123872.1"/>
</dbReference>